<keyword evidence="3" id="KW-1185">Reference proteome</keyword>
<feature type="region of interest" description="Disordered" evidence="1">
    <location>
        <begin position="1"/>
        <end position="67"/>
    </location>
</feature>
<evidence type="ECO:0000313" key="2">
    <source>
        <dbReference type="EMBL" id="KAG1530866.1"/>
    </source>
</evidence>
<evidence type="ECO:0000313" key="3">
    <source>
        <dbReference type="Proteomes" id="UP000740926"/>
    </source>
</evidence>
<feature type="compositionally biased region" description="Polar residues" evidence="1">
    <location>
        <begin position="54"/>
        <end position="67"/>
    </location>
</feature>
<dbReference type="AlphaFoldDB" id="A0A9P6XR54"/>
<organism evidence="2 3">
    <name type="scientific">Rhizopus delemar</name>
    <dbReference type="NCBI Taxonomy" id="936053"/>
    <lineage>
        <taxon>Eukaryota</taxon>
        <taxon>Fungi</taxon>
        <taxon>Fungi incertae sedis</taxon>
        <taxon>Mucoromycota</taxon>
        <taxon>Mucoromycotina</taxon>
        <taxon>Mucoromycetes</taxon>
        <taxon>Mucorales</taxon>
        <taxon>Mucorineae</taxon>
        <taxon>Rhizopodaceae</taxon>
        <taxon>Rhizopus</taxon>
    </lineage>
</organism>
<evidence type="ECO:0000256" key="1">
    <source>
        <dbReference type="SAM" id="MobiDB-lite"/>
    </source>
</evidence>
<reference evidence="2 3" key="1">
    <citation type="journal article" date="2020" name="Microb. Genom.">
        <title>Genetic diversity of clinical and environmental Mucorales isolates obtained from an investigation of mucormycosis cases among solid organ transplant recipients.</title>
        <authorList>
            <person name="Nguyen M.H."/>
            <person name="Kaul D."/>
            <person name="Muto C."/>
            <person name="Cheng S.J."/>
            <person name="Richter R.A."/>
            <person name="Bruno V.M."/>
            <person name="Liu G."/>
            <person name="Beyhan S."/>
            <person name="Sundermann A.J."/>
            <person name="Mounaud S."/>
            <person name="Pasculle A.W."/>
            <person name="Nierman W.C."/>
            <person name="Driscoll E."/>
            <person name="Cumbie R."/>
            <person name="Clancy C.J."/>
            <person name="Dupont C.L."/>
        </authorList>
    </citation>
    <scope>NUCLEOTIDE SEQUENCE [LARGE SCALE GENOMIC DNA]</scope>
    <source>
        <strain evidence="2 3">GL24</strain>
    </source>
</reference>
<protein>
    <submittedName>
        <fullName evidence="2">Uncharacterized protein</fullName>
    </submittedName>
</protein>
<proteinExistence type="predicted"/>
<comment type="caution">
    <text evidence="2">The sequence shown here is derived from an EMBL/GenBank/DDBJ whole genome shotgun (WGS) entry which is preliminary data.</text>
</comment>
<gene>
    <name evidence="2" type="ORF">G6F50_017039</name>
</gene>
<dbReference type="Proteomes" id="UP000740926">
    <property type="component" value="Unassembled WGS sequence"/>
</dbReference>
<sequence length="67" mass="7827">MPAIAPYQAEQPKQGHEHHQRLLHAVTQPERQAQRRRRRQQHGDHRAMHRAQHRTSGAETVEQVAQA</sequence>
<dbReference type="EMBL" id="JAANIU010011696">
    <property type="protein sequence ID" value="KAG1530866.1"/>
    <property type="molecule type" value="Genomic_DNA"/>
</dbReference>
<accession>A0A9P6XR54</accession>
<name>A0A9P6XR54_9FUNG</name>